<evidence type="ECO:0000313" key="2">
    <source>
        <dbReference type="Proteomes" id="UP000189940"/>
    </source>
</evidence>
<keyword evidence="2" id="KW-1185">Reference proteome</keyword>
<evidence type="ECO:0000313" key="1">
    <source>
        <dbReference type="EMBL" id="OPH81428.1"/>
    </source>
</evidence>
<dbReference type="Proteomes" id="UP000189940">
    <property type="component" value="Unassembled WGS sequence"/>
</dbReference>
<proteinExistence type="predicted"/>
<dbReference type="AlphaFoldDB" id="A0A1V4HTX0"/>
<comment type="caution">
    <text evidence="1">The sequence shown here is derived from an EMBL/GenBank/DDBJ whole genome shotgun (WGS) entry which is preliminary data.</text>
</comment>
<dbReference type="EMBL" id="MWPQ01000068">
    <property type="protein sequence ID" value="OPH81428.1"/>
    <property type="molecule type" value="Genomic_DNA"/>
</dbReference>
<gene>
    <name evidence="1" type="ORF">B2M20_17790</name>
</gene>
<sequence>MSEPTDSELTTIFLVLNEGSPDEHGVRVGTVNLSSEDERMQELIGTPKVYGLVQEALTAAGETVGAESCFAFIPATDEERKAWEQERLGAREGVYFLPYEARK</sequence>
<dbReference type="RefSeq" id="WP_079448356.1">
    <property type="nucleotide sequence ID" value="NZ_JAVDPZ010000019.1"/>
</dbReference>
<name>A0A1V4HTX0_NITVU</name>
<protein>
    <submittedName>
        <fullName evidence="1">Uncharacterized protein</fullName>
    </submittedName>
</protein>
<organism evidence="1 2">
    <name type="scientific">Nitrobacter vulgaris</name>
    <dbReference type="NCBI Taxonomy" id="29421"/>
    <lineage>
        <taxon>Bacteria</taxon>
        <taxon>Pseudomonadati</taxon>
        <taxon>Pseudomonadota</taxon>
        <taxon>Alphaproteobacteria</taxon>
        <taxon>Hyphomicrobiales</taxon>
        <taxon>Nitrobacteraceae</taxon>
        <taxon>Nitrobacter</taxon>
    </lineage>
</organism>
<accession>A0A1V4HTX0</accession>
<reference evidence="1 2" key="1">
    <citation type="submission" date="2017-02" db="EMBL/GenBank/DDBJ databases">
        <title>Genome sequence of the nitrite-oxidizing bacterium Nitrobacter vulgaris strain Ab1.</title>
        <authorList>
            <person name="Mellbye B.L."/>
            <person name="Davis E.W."/>
            <person name="Spieck E."/>
            <person name="Chang J.H."/>
            <person name="Bottomley P.J."/>
            <person name="Sayavedra-Soto L.A."/>
        </authorList>
    </citation>
    <scope>NUCLEOTIDE SEQUENCE [LARGE SCALE GENOMIC DNA]</scope>
    <source>
        <strain evidence="1 2">Ab1</strain>
    </source>
</reference>